<accession>A0ACD0NUS3</accession>
<organism evidence="1 2">
    <name type="scientific">Violaceomyces palustris</name>
    <dbReference type="NCBI Taxonomy" id="1673888"/>
    <lineage>
        <taxon>Eukaryota</taxon>
        <taxon>Fungi</taxon>
        <taxon>Dikarya</taxon>
        <taxon>Basidiomycota</taxon>
        <taxon>Ustilaginomycotina</taxon>
        <taxon>Ustilaginomycetes</taxon>
        <taxon>Violaceomycetales</taxon>
        <taxon>Violaceomycetaceae</taxon>
        <taxon>Violaceomyces</taxon>
    </lineage>
</organism>
<name>A0ACD0NUS3_9BASI</name>
<evidence type="ECO:0000313" key="2">
    <source>
        <dbReference type="Proteomes" id="UP000245626"/>
    </source>
</evidence>
<sequence>MATERSIFGVDPLDEFSLIVGNWILEKGLHEENLEIEAKVGLILDRETGQRVQLPVRNECIVDLHNIRFESKMTMRQHAHYNQVLNNLVGHTGAPNYTAARVRCERVKEIDYSYQGGELGRLRVTRDAETLKIKPNRSITKNRIADLNVYCPLREFDYRISLSQEKPIGRDLTDADLQDDPVSIREKNRLSYSHQNFVIDLTQVILPEKPQQPLHELEVEVKDAPSLVKMANPARIHPSSNNPNAAALQEWTAFDDQVLIFLNNIRLLIR</sequence>
<protein>
    <submittedName>
        <fullName evidence="1">mRNA triphosphatase CET1</fullName>
    </submittedName>
</protein>
<evidence type="ECO:0000313" key="1">
    <source>
        <dbReference type="EMBL" id="PWN49536.1"/>
    </source>
</evidence>
<keyword evidence="2" id="KW-1185">Reference proteome</keyword>
<reference evidence="1 2" key="1">
    <citation type="journal article" date="2018" name="Mol. Biol. Evol.">
        <title>Broad Genomic Sampling Reveals a Smut Pathogenic Ancestry of the Fungal Clade Ustilaginomycotina.</title>
        <authorList>
            <person name="Kijpornyongpan T."/>
            <person name="Mondo S.J."/>
            <person name="Barry K."/>
            <person name="Sandor L."/>
            <person name="Lee J."/>
            <person name="Lipzen A."/>
            <person name="Pangilinan J."/>
            <person name="LaButti K."/>
            <person name="Hainaut M."/>
            <person name="Henrissat B."/>
            <person name="Grigoriev I.V."/>
            <person name="Spatafora J.W."/>
            <person name="Aime M.C."/>
        </authorList>
    </citation>
    <scope>NUCLEOTIDE SEQUENCE [LARGE SCALE GENOMIC DNA]</scope>
    <source>
        <strain evidence="1 2">SA 807</strain>
    </source>
</reference>
<proteinExistence type="predicted"/>
<gene>
    <name evidence="1" type="ORF">IE53DRAFT_388224</name>
</gene>
<dbReference type="EMBL" id="KZ820036">
    <property type="protein sequence ID" value="PWN49536.1"/>
    <property type="molecule type" value="Genomic_DNA"/>
</dbReference>
<dbReference type="Proteomes" id="UP000245626">
    <property type="component" value="Unassembled WGS sequence"/>
</dbReference>